<proteinExistence type="predicted"/>
<feature type="compositionally biased region" description="Acidic residues" evidence="1">
    <location>
        <begin position="41"/>
        <end position="64"/>
    </location>
</feature>
<keyword evidence="2" id="KW-1133">Transmembrane helix</keyword>
<name>G7H648_9ACTN</name>
<dbReference type="RefSeq" id="WP_007323362.1">
    <property type="nucleotide sequence ID" value="NZ_BAEE01000067.1"/>
</dbReference>
<protein>
    <submittedName>
        <fullName evidence="3">Uncharacterized protein</fullName>
    </submittedName>
</protein>
<evidence type="ECO:0000256" key="2">
    <source>
        <dbReference type="SAM" id="Phobius"/>
    </source>
</evidence>
<feature type="transmembrane region" description="Helical" evidence="2">
    <location>
        <begin position="12"/>
        <end position="33"/>
    </location>
</feature>
<comment type="caution">
    <text evidence="3">The sequence shown here is derived from an EMBL/GenBank/DDBJ whole genome shotgun (WGS) entry which is preliminary data.</text>
</comment>
<gene>
    <name evidence="3" type="ORF">GOARA_067_00290</name>
</gene>
<evidence type="ECO:0000313" key="4">
    <source>
        <dbReference type="Proteomes" id="UP000035088"/>
    </source>
</evidence>
<reference evidence="3 4" key="1">
    <citation type="submission" date="2011-11" db="EMBL/GenBank/DDBJ databases">
        <title>Whole genome shotgun sequence of Gordonia araii NBRC 100433.</title>
        <authorList>
            <person name="Yoshida Y."/>
            <person name="Hosoyama A."/>
            <person name="Tsuchikane K."/>
            <person name="Katsumata H."/>
            <person name="Yamazaki S."/>
            <person name="Fujita N."/>
        </authorList>
    </citation>
    <scope>NUCLEOTIDE SEQUENCE [LARGE SCALE GENOMIC DNA]</scope>
    <source>
        <strain evidence="3 4">NBRC 100433</strain>
    </source>
</reference>
<dbReference type="Proteomes" id="UP000035088">
    <property type="component" value="Unassembled WGS sequence"/>
</dbReference>
<feature type="region of interest" description="Disordered" evidence="1">
    <location>
        <begin position="39"/>
        <end position="64"/>
    </location>
</feature>
<organism evidence="3 4">
    <name type="scientific">Gordonia araii NBRC 100433</name>
    <dbReference type="NCBI Taxonomy" id="1073574"/>
    <lineage>
        <taxon>Bacteria</taxon>
        <taxon>Bacillati</taxon>
        <taxon>Actinomycetota</taxon>
        <taxon>Actinomycetes</taxon>
        <taxon>Mycobacteriales</taxon>
        <taxon>Gordoniaceae</taxon>
        <taxon>Gordonia</taxon>
    </lineage>
</organism>
<dbReference type="STRING" id="1073574.GOARA_067_00290"/>
<accession>G7H648</accession>
<dbReference type="EMBL" id="BAEE01000067">
    <property type="protein sequence ID" value="GAB11287.1"/>
    <property type="molecule type" value="Genomic_DNA"/>
</dbReference>
<keyword evidence="2" id="KW-0812">Transmembrane</keyword>
<keyword evidence="4" id="KW-1185">Reference proteome</keyword>
<sequence>MTTVYLADHPLITAVPAFVPAFIVVGVIVAMVVRDRRRDDHDDEEEAFLADDEFLDGDEDTGPR</sequence>
<evidence type="ECO:0000313" key="3">
    <source>
        <dbReference type="EMBL" id="GAB11287.1"/>
    </source>
</evidence>
<evidence type="ECO:0000256" key="1">
    <source>
        <dbReference type="SAM" id="MobiDB-lite"/>
    </source>
</evidence>
<keyword evidence="2" id="KW-0472">Membrane</keyword>
<dbReference type="AlphaFoldDB" id="G7H648"/>